<feature type="coiled-coil region" evidence="8">
    <location>
        <begin position="1084"/>
        <end position="1118"/>
    </location>
</feature>
<feature type="coiled-coil region" evidence="8">
    <location>
        <begin position="2703"/>
        <end position="2751"/>
    </location>
</feature>
<evidence type="ECO:0000256" key="2">
    <source>
        <dbReference type="ARBA" id="ARBA00022741"/>
    </source>
</evidence>
<dbReference type="OrthoDB" id="21525at2759"/>
<evidence type="ECO:0000256" key="6">
    <source>
        <dbReference type="ARBA" id="ARBA00023212"/>
    </source>
</evidence>
<dbReference type="PANTHER" id="PTHR47968:SF75">
    <property type="entry name" value="CENTROMERE-ASSOCIATED PROTEIN E"/>
    <property type="match status" value="1"/>
</dbReference>
<keyword evidence="6" id="KW-0206">Cytoskeleton</keyword>
<evidence type="ECO:0000256" key="4">
    <source>
        <dbReference type="ARBA" id="ARBA00023054"/>
    </source>
</evidence>
<evidence type="ECO:0000256" key="8">
    <source>
        <dbReference type="SAM" id="Coils"/>
    </source>
</evidence>
<evidence type="ECO:0000256" key="1">
    <source>
        <dbReference type="ARBA" id="ARBA00004245"/>
    </source>
</evidence>
<organism evidence="11 12">
    <name type="scientific">Arctia plantaginis</name>
    <name type="common">Wood tiger moth</name>
    <name type="synonym">Phalaena plantaginis</name>
    <dbReference type="NCBI Taxonomy" id="874455"/>
    <lineage>
        <taxon>Eukaryota</taxon>
        <taxon>Metazoa</taxon>
        <taxon>Ecdysozoa</taxon>
        <taxon>Arthropoda</taxon>
        <taxon>Hexapoda</taxon>
        <taxon>Insecta</taxon>
        <taxon>Pterygota</taxon>
        <taxon>Neoptera</taxon>
        <taxon>Endopterygota</taxon>
        <taxon>Lepidoptera</taxon>
        <taxon>Glossata</taxon>
        <taxon>Ditrysia</taxon>
        <taxon>Noctuoidea</taxon>
        <taxon>Erebidae</taxon>
        <taxon>Arctiinae</taxon>
        <taxon>Arctia</taxon>
    </lineage>
</organism>
<keyword evidence="4 8" id="KW-0175">Coiled coil</keyword>
<reference evidence="11 12" key="1">
    <citation type="submission" date="2020-04" db="EMBL/GenBank/DDBJ databases">
        <authorList>
            <person name="Wallbank WR R."/>
            <person name="Pardo Diaz C."/>
            <person name="Kozak K."/>
            <person name="Martin S."/>
            <person name="Jiggins C."/>
            <person name="Moest M."/>
            <person name="Warren A I."/>
            <person name="Byers J.R.P. K."/>
            <person name="Montejo-Kovacevich G."/>
            <person name="Yen C E."/>
        </authorList>
    </citation>
    <scope>NUCLEOTIDE SEQUENCE [LARGE SCALE GENOMIC DNA]</scope>
</reference>
<evidence type="ECO:0000256" key="9">
    <source>
        <dbReference type="SAM" id="MobiDB-lite"/>
    </source>
</evidence>
<evidence type="ECO:0000256" key="7">
    <source>
        <dbReference type="PROSITE-ProRule" id="PRU00283"/>
    </source>
</evidence>
<feature type="domain" description="Kinesin motor" evidence="10">
    <location>
        <begin position="4"/>
        <end position="300"/>
    </location>
</feature>
<evidence type="ECO:0000313" key="12">
    <source>
        <dbReference type="Proteomes" id="UP000494106"/>
    </source>
</evidence>
<dbReference type="PANTHER" id="PTHR47968">
    <property type="entry name" value="CENTROMERE PROTEIN E"/>
    <property type="match status" value="1"/>
</dbReference>
<dbReference type="Gene3D" id="3.40.850.10">
    <property type="entry name" value="Kinesin motor domain"/>
    <property type="match status" value="2"/>
</dbReference>
<dbReference type="PRINTS" id="PR00380">
    <property type="entry name" value="KINESINHEAVY"/>
</dbReference>
<keyword evidence="2 7" id="KW-0547">Nucleotide-binding</keyword>
<dbReference type="EMBL" id="CADEBC010000369">
    <property type="protein sequence ID" value="CAB3229195.1"/>
    <property type="molecule type" value="Genomic_DNA"/>
</dbReference>
<name>A0A8S0ZBM4_ARCPL</name>
<feature type="compositionally biased region" description="Basic and acidic residues" evidence="9">
    <location>
        <begin position="2515"/>
        <end position="2530"/>
    </location>
</feature>
<sequence length="3051" mass="350189">MSDNIKVVVKVRPLILREIEDKLSYQWRVKNNTLYQLDQNGKDLGQAFTFDKVYDQETKTSDVYNDIAKPIVEAATAGFNGTIFAYGQTSSGKTYTMSGTDDSPGIIPLAVLDLFKIIKSIPDRDFLVRVSFIEIYNETVKDLLNIEKDNVKVQDTLRGVVKVYTTEKVTSSPEEVLEAMKETIESREHIEGESEGGCVNVSQLNLVDLAGSERAGQTGAKGIRFKEGTHINKSLSTLALVIKQLSEDHKFVSYRDSKLTRLLQNSLGGNAKTSIICAVTPVAVEETISTLQFANRAKAIKNKPEVNAVATDATMIQSLTKQMSQLQSQLERKKSLEQDNYKLQNKINALQRLILNGFGRSSMDINKGARRKLPLPRRVTIHSTASEFKSEPVVEVPKFCTPSLKYNPALLAPPAETALAAGGRALASVPEEPARAPTPPRPAVSFRDEVINLDSDDDMAQKDHDACSPFHKCYGSTKTPPCILRKNRDIAEKHLKDIIELTEREKIFSPSAVELMEKLEENSTVIAKLQDEMELLNKKCKEKDLENEILKSKLEKKETELKVLNSAKDDVQTECEKYKTKLTDMEVICETLKHKAKLREEELLSLLEEMKVKQPQDIGKISCNLEKDINFMDMSKEVSLVNSDNENSIIPDDATEDVINIITDTQIQLTSKNQSIIELEADLFSHKQKIVLLENLTQELEQTVSTFKEKLVNVETENSLLKSSLETLNMTINNQQENLQSANNDIESYNRVIQELKMKLTQRENLFNIDINDSLLENMITNEEHFIANNENMMNIIHSFKIAIDARNKEITELKDKDREILEENKNLVTKLKGKTEQINTLNSVIDDLKSQVNENVLTIKKLTHENNDYTVGQQELISKLNNLETKNRRLEEINNENTGCLQNLKEENSRLKLEDTHTNLIEQISELTTKIGHLSKTCAEKDDLIVTLNKSIYQSKEFLCNVNITVLKSLSNLGILTDEMQEVPEVLDNFVDIFNILSNTLSTLESVASNIISEKEELNQMIEKLKADLEQLQIKHNTEVTLLQTKVDGLDDIQQYYQQENDLLKCKLNEAIEIRDLENSIRMTKQEQYLAEKENTIDNLNSSLKNMENRLNENISKIVYLEDCLKKQNEEKHSLLKNILSELSNIAISFKIENNSCEDLVDTEIYEHILLTVKKISNHITFITLKNVDNDQKASKILTQDNVEDSVLIENNCDYTEIVPDIETNHKNVEKNKLSEGLLVSQQLLQDLQKELKYKTTQLDFMEVKVRDWKDQFESLDLAMKQKMEDLKIENEILKTRVEELKRESQFPVDAYDDKTCRDKKEDIKITDRLYTIITQDEVKSPPSLLTICCNKIVSMEPRELESNSITTQNEIENTSMENDHCQCFQLQLELNDAKEENSRLLELLEEMEIINQQLLDEQNVVRSEIQLLLEPAQELHKKMISHRTNLSILTATTYAENKSLKSQVKVLQHHHKRFHNVCQRDIPEVKKQLSSLMTLLKGDPFIGDLQNLNFKRHYSLPDVLDSSTAPSNFKNESTLDGDVLMLDTNITITTTADNTFTGHDQTCLDITQFFNEACQTNDFHQVIDQNIQQVEICNCQNEMLQKLNVLNEENTRLRELVDKYSKMNIATNIQNSPIINDNHIEESVLESHNRNINCANCKELSIIKDSRDKVNEKLKELYEDFAKCNSTKNELVEKCDKLIIERDTMDAKLKKLVIYEKEYNSQKEEINKLNNVISIKHKELKCLQEENDTLSNQVMDNVSEVDDLTKALNKLKQYSNELEVKCNKLEQSNLNIVGSEKDDLSCSQCITKDKLIQTLQSKEKRIQVKLNRSLSDSDTSSRINKICTLQSELHAGREDCKELTEDVVTIKNHLERSNISMDLDESLADNSICAYPKDSEISSSQFNKSNMPQIAEEQCTDFYIMDKTDCFNYYAEKTGANISSFNNDAKIIEVMKMLYEDLIMKHGQEVENVNNKLKDYNEAKTRLQSQYDDLNTKFYQISDDLRDKNDKYSKFEYSLSQLRSNINIIHEEFIKAGDINNSKVIDMFKSNMESLDREFDFNSVRILDYILEKLNNNQAQLNDMVVKYTKLQNNLENVNAELHVVKENLLSMKAELASKENECNLLKLQKEKIHEISNAVTIDIVKREKELKDTIDKGYQRLIELGIIKPEKVDSNLPLTTNINILFDLLATESKRRHNEEKEKNARLLEMNKLTAKIDEKEKEIEILELRGLKLQEVNNAVTLDIVNKEKEVQTLKQMYEDLNKRHENVLQENKLNLLIIEKNKAEVNTLKTSILDNESTIETLEKELKAQTSGNCLKMSDLLETVTGLQNELTNLKRLNEMISKEKEVYAEELKKSAEALQKNNVDIDKMTNDILVLRESVRENGIVIENLNSEAKSLLKQNMELKDELEKKVKECSRLETNIKTHEKTAQIQTRMIMRIEKQKSDDDKKLEEFSQKHILLQKESEVLKAEIEQIKSDKEALQARVNELESSLEAYRNRPSIDAISDTSRRRRQSLHDSKRIFADEKYETGDDQNAEALFSARPKPDDLFMDVDDEGSARSSPLRHSKGRDSLSLSRTDQMRPNKDTMISFPRRKLQPLLQGKILCDKDEEHPSRPNSVLESRRRRQTLYDTHRLSHTPPPSSGNFLISALHRRCVVFHIFFVTCLINALRRARDVSTDRLTRDEAGGRVMRCAVGAPLREQLASCQQDLEDLKEKYRELDEECETCSEYLKEREEQCSRLKKEKISLQHTITELKGKLQCIPGIGQFNPSKPKVADASVNTDEDWANLHAVVVDRMSYDAEVEKNKKLTKTIEELRFKKQDLKNTLAKMQKAFEKNIGNRELEATKSELQAYKQELSELKERYKELDEECETCAQYLRDKEEQCRRLKEAKSQLEAKLQELHTDINPLAHTSRKKRQNAHDQNRAAAVGVADAATETSEDLLSYQVERDGNVHAPLDDKHAKEVKHLKLAVERLSQQKSLLEQQLVSVSSAVQPMPMFVATGSAIVQNQQITDVMKENQKLKKINAKLVNICKKRGKESNRENVDPADQG</sequence>
<feature type="coiled-coil region" evidence="8">
    <location>
        <begin position="1598"/>
        <end position="1625"/>
    </location>
</feature>
<protein>
    <recommendedName>
        <fullName evidence="10">Kinesin motor domain-containing protein</fullName>
    </recommendedName>
</protein>
<dbReference type="SMART" id="SM00129">
    <property type="entry name" value="KISc"/>
    <property type="match status" value="1"/>
</dbReference>
<accession>A0A8S0ZBM4</accession>
<feature type="coiled-coil region" evidence="8">
    <location>
        <begin position="316"/>
        <end position="353"/>
    </location>
</feature>
<dbReference type="GO" id="GO:0008017">
    <property type="term" value="F:microtubule binding"/>
    <property type="evidence" value="ECO:0007669"/>
    <property type="project" value="InterPro"/>
</dbReference>
<comment type="similarity">
    <text evidence="7">Belongs to the TRAFAC class myosin-kinesin ATPase superfamily. Kinesin family.</text>
</comment>
<feature type="coiled-coil region" evidence="8">
    <location>
        <begin position="1385"/>
        <end position="1419"/>
    </location>
</feature>
<comment type="subcellular location">
    <subcellularLocation>
        <location evidence="1">Cytoplasm</location>
        <location evidence="1">Cytoskeleton</location>
    </subcellularLocation>
</comment>
<dbReference type="PROSITE" id="PS50067">
    <property type="entry name" value="KINESIN_MOTOR_2"/>
    <property type="match status" value="1"/>
</dbReference>
<feature type="coiled-coil region" evidence="8">
    <location>
        <begin position="2318"/>
        <end position="2499"/>
    </location>
</feature>
<dbReference type="InterPro" id="IPR027640">
    <property type="entry name" value="Kinesin-like_fam"/>
</dbReference>
<feature type="binding site" evidence="7">
    <location>
        <begin position="87"/>
        <end position="94"/>
    </location>
    <ligand>
        <name>ATP</name>
        <dbReference type="ChEBI" id="CHEBI:30616"/>
    </ligand>
</feature>
<dbReference type="InterPro" id="IPR036961">
    <property type="entry name" value="Kinesin_motor_dom_sf"/>
</dbReference>
<feature type="coiled-coil region" evidence="8">
    <location>
        <begin position="697"/>
        <end position="766"/>
    </location>
</feature>
<dbReference type="Gene3D" id="1.10.287.1490">
    <property type="match status" value="1"/>
</dbReference>
<evidence type="ECO:0000256" key="3">
    <source>
        <dbReference type="ARBA" id="ARBA00022840"/>
    </source>
</evidence>
<dbReference type="SUPFAM" id="SSF52540">
    <property type="entry name" value="P-loop containing nucleoside triphosphate hydrolases"/>
    <property type="match status" value="1"/>
</dbReference>
<dbReference type="GO" id="GO:0000278">
    <property type="term" value="P:mitotic cell cycle"/>
    <property type="evidence" value="ECO:0007669"/>
    <property type="project" value="TreeGrafter"/>
</dbReference>
<feature type="coiled-coil region" evidence="8">
    <location>
        <begin position="1009"/>
        <end position="1036"/>
    </location>
</feature>
<keyword evidence="6" id="KW-0963">Cytoplasm</keyword>
<dbReference type="GO" id="GO:0003777">
    <property type="term" value="F:microtubule motor activity"/>
    <property type="evidence" value="ECO:0007669"/>
    <property type="project" value="InterPro"/>
</dbReference>
<keyword evidence="5 7" id="KW-0505">Motor protein</keyword>
<evidence type="ECO:0000256" key="5">
    <source>
        <dbReference type="ARBA" id="ARBA00023175"/>
    </source>
</evidence>
<feature type="coiled-coil region" evidence="8">
    <location>
        <begin position="512"/>
        <end position="581"/>
    </location>
</feature>
<feature type="coiled-coil region" evidence="8">
    <location>
        <begin position="2202"/>
        <end position="2271"/>
    </location>
</feature>
<gene>
    <name evidence="11" type="ORF">APLA_LOCUS3861</name>
</gene>
<feature type="coiled-coil region" evidence="8">
    <location>
        <begin position="2069"/>
        <end position="2127"/>
    </location>
</feature>
<dbReference type="PROSITE" id="PS00411">
    <property type="entry name" value="KINESIN_MOTOR_1"/>
    <property type="match status" value="1"/>
</dbReference>
<feature type="coiled-coil region" evidence="8">
    <location>
        <begin position="1707"/>
        <end position="1793"/>
    </location>
</feature>
<proteinExistence type="inferred from homology"/>
<dbReference type="GO" id="GO:0005874">
    <property type="term" value="C:microtubule"/>
    <property type="evidence" value="ECO:0007669"/>
    <property type="project" value="TreeGrafter"/>
</dbReference>
<dbReference type="GO" id="GO:0007018">
    <property type="term" value="P:microtubule-based movement"/>
    <property type="evidence" value="ECO:0007669"/>
    <property type="project" value="InterPro"/>
</dbReference>
<dbReference type="InterPro" id="IPR001752">
    <property type="entry name" value="Kinesin_motor_dom"/>
</dbReference>
<feature type="coiled-coil region" evidence="8">
    <location>
        <begin position="2965"/>
        <end position="2992"/>
    </location>
</feature>
<feature type="coiled-coil region" evidence="8">
    <location>
        <begin position="2806"/>
        <end position="2905"/>
    </location>
</feature>
<dbReference type="Proteomes" id="UP000494106">
    <property type="component" value="Unassembled WGS sequence"/>
</dbReference>
<dbReference type="InterPro" id="IPR019821">
    <property type="entry name" value="Kinesin_motor_CS"/>
</dbReference>
<dbReference type="InterPro" id="IPR027417">
    <property type="entry name" value="P-loop_NTPase"/>
</dbReference>
<evidence type="ECO:0000313" key="11">
    <source>
        <dbReference type="EMBL" id="CAB3229195.1"/>
    </source>
</evidence>
<dbReference type="Pfam" id="PF00225">
    <property type="entry name" value="Kinesin"/>
    <property type="match status" value="1"/>
</dbReference>
<feature type="region of interest" description="Disordered" evidence="9">
    <location>
        <begin position="2505"/>
        <end position="2587"/>
    </location>
</feature>
<feature type="coiled-coil region" evidence="8">
    <location>
        <begin position="1246"/>
        <end position="1305"/>
    </location>
</feature>
<keyword evidence="3 7" id="KW-0067">ATP-binding</keyword>
<evidence type="ECO:0000259" key="10">
    <source>
        <dbReference type="PROSITE" id="PS50067"/>
    </source>
</evidence>
<keyword evidence="12" id="KW-1185">Reference proteome</keyword>
<comment type="caution">
    <text evidence="11">The sequence shown here is derived from an EMBL/GenBank/DDBJ whole genome shotgun (WGS) entry which is preliminary data.</text>
</comment>
<dbReference type="GO" id="GO:0005524">
    <property type="term" value="F:ATP binding"/>
    <property type="evidence" value="ECO:0007669"/>
    <property type="project" value="UniProtKB-UniRule"/>
</dbReference>
<feature type="coiled-coil region" evidence="8">
    <location>
        <begin position="832"/>
        <end position="911"/>
    </location>
</feature>
<feature type="coiled-coil region" evidence="8">
    <location>
        <begin position="1961"/>
        <end position="1995"/>
    </location>
</feature>